<accession>A0A7W9BSU7</accession>
<organism evidence="6 7">
    <name type="scientific">Sphingomonas prati</name>
    <dbReference type="NCBI Taxonomy" id="1843237"/>
    <lineage>
        <taxon>Bacteria</taxon>
        <taxon>Pseudomonadati</taxon>
        <taxon>Pseudomonadota</taxon>
        <taxon>Alphaproteobacteria</taxon>
        <taxon>Sphingomonadales</taxon>
        <taxon>Sphingomonadaceae</taxon>
        <taxon>Sphingomonas</taxon>
    </lineage>
</organism>
<keyword evidence="2" id="KW-0125">Carotenoid biosynthesis</keyword>
<dbReference type="RefSeq" id="WP_157175635.1">
    <property type="nucleotide sequence ID" value="NZ_BMJP01000001.1"/>
</dbReference>
<comment type="caution">
    <text evidence="6">The sequence shown here is derived from an EMBL/GenBank/DDBJ whole genome shotgun (WGS) entry which is preliminary data.</text>
</comment>
<evidence type="ECO:0000256" key="4">
    <source>
        <dbReference type="SAM" id="Phobius"/>
    </source>
</evidence>
<dbReference type="GO" id="GO:0016119">
    <property type="term" value="P:carotene metabolic process"/>
    <property type="evidence" value="ECO:0007669"/>
    <property type="project" value="TreeGrafter"/>
</dbReference>
<dbReference type="PANTHER" id="PTHR31899:SF9">
    <property type="entry name" value="BETA-CAROTENE 3-HYDROXYLASE 1, CHLOROPLASTIC"/>
    <property type="match status" value="1"/>
</dbReference>
<feature type="domain" description="Fatty acid hydroxylase" evidence="5">
    <location>
        <begin position="10"/>
        <end position="128"/>
    </location>
</feature>
<dbReference type="AlphaFoldDB" id="A0A7W9BSU7"/>
<name>A0A7W9BSU7_9SPHN</name>
<keyword evidence="4" id="KW-0812">Transmembrane</keyword>
<evidence type="ECO:0000259" key="5">
    <source>
        <dbReference type="Pfam" id="PF04116"/>
    </source>
</evidence>
<dbReference type="EMBL" id="JACIJR010000004">
    <property type="protein sequence ID" value="MBB5729501.1"/>
    <property type="molecule type" value="Genomic_DNA"/>
</dbReference>
<keyword evidence="4" id="KW-0472">Membrane</keyword>
<evidence type="ECO:0000313" key="7">
    <source>
        <dbReference type="Proteomes" id="UP000546701"/>
    </source>
</evidence>
<sequence>MNWYEKLGIVVAMVVFMEVFAWATHKYVMHGFGWGWHASHHEETHGWFEKNDLYAISFAFIVMGLFTAGAIWSAPLWWAAMGITVYGGIYAFVHDMLVHQRGGFRWVPRKGYFKRLHQAHKLHHAVRGKKGTVSHGFLIAEDPARLKAKIKARARDKTSA</sequence>
<evidence type="ECO:0000256" key="3">
    <source>
        <dbReference type="ARBA" id="ARBA00023002"/>
    </source>
</evidence>
<keyword evidence="4" id="KW-1133">Transmembrane helix</keyword>
<keyword evidence="7" id="KW-1185">Reference proteome</keyword>
<evidence type="ECO:0000256" key="1">
    <source>
        <dbReference type="ARBA" id="ARBA00009324"/>
    </source>
</evidence>
<dbReference type="InterPro" id="IPR045019">
    <property type="entry name" value="BETA-OHASE-like"/>
</dbReference>
<dbReference type="EC" id="1.14.15.24" evidence="6"/>
<dbReference type="GO" id="GO:0016123">
    <property type="term" value="P:xanthophyll biosynthetic process"/>
    <property type="evidence" value="ECO:0007669"/>
    <property type="project" value="TreeGrafter"/>
</dbReference>
<dbReference type="GO" id="GO:0005506">
    <property type="term" value="F:iron ion binding"/>
    <property type="evidence" value="ECO:0007669"/>
    <property type="project" value="InterPro"/>
</dbReference>
<dbReference type="PANTHER" id="PTHR31899">
    <property type="entry name" value="BETA-CAROTENE 3-HYDROXYLASE 1, CHLOROPLASTIC"/>
    <property type="match status" value="1"/>
</dbReference>
<evidence type="ECO:0000256" key="2">
    <source>
        <dbReference type="ARBA" id="ARBA00022746"/>
    </source>
</evidence>
<protein>
    <submittedName>
        <fullName evidence="6">Beta-carotene 3-hydroxylase</fullName>
        <ecNumber evidence="6">1.14.15.24</ecNumber>
    </submittedName>
</protein>
<reference evidence="6 7" key="1">
    <citation type="submission" date="2020-08" db="EMBL/GenBank/DDBJ databases">
        <title>Genomic Encyclopedia of Type Strains, Phase IV (KMG-IV): sequencing the most valuable type-strain genomes for metagenomic binning, comparative biology and taxonomic classification.</title>
        <authorList>
            <person name="Goeker M."/>
        </authorList>
    </citation>
    <scope>NUCLEOTIDE SEQUENCE [LARGE SCALE GENOMIC DNA]</scope>
    <source>
        <strain evidence="6 7">DSM 103336</strain>
    </source>
</reference>
<gene>
    <name evidence="6" type="ORF">FHS99_001986</name>
</gene>
<feature type="transmembrane region" description="Helical" evidence="4">
    <location>
        <begin position="53"/>
        <end position="72"/>
    </location>
</feature>
<keyword evidence="3 6" id="KW-0560">Oxidoreductase</keyword>
<comment type="similarity">
    <text evidence="1">Belongs to the sterol desaturase family.</text>
</comment>
<dbReference type="OrthoDB" id="5243888at2"/>
<proteinExistence type="inferred from homology"/>
<feature type="transmembrane region" description="Helical" evidence="4">
    <location>
        <begin position="6"/>
        <end position="24"/>
    </location>
</feature>
<dbReference type="Pfam" id="PF04116">
    <property type="entry name" value="FA_hydroxylase"/>
    <property type="match status" value="1"/>
</dbReference>
<dbReference type="Proteomes" id="UP000546701">
    <property type="component" value="Unassembled WGS sequence"/>
</dbReference>
<evidence type="ECO:0000313" key="6">
    <source>
        <dbReference type="EMBL" id="MBB5729501.1"/>
    </source>
</evidence>
<dbReference type="GO" id="GO:0010291">
    <property type="term" value="F:beta-carotene 3-hydroxylase activity"/>
    <property type="evidence" value="ECO:0007669"/>
    <property type="project" value="UniProtKB-EC"/>
</dbReference>
<dbReference type="InterPro" id="IPR006694">
    <property type="entry name" value="Fatty_acid_hydroxylase"/>
</dbReference>